<dbReference type="Pfam" id="PF00024">
    <property type="entry name" value="PAN_1"/>
    <property type="match status" value="1"/>
</dbReference>
<keyword evidence="3" id="KW-0732">Signal</keyword>
<dbReference type="InterPro" id="IPR003591">
    <property type="entry name" value="Leu-rich_rpt_typical-subtyp"/>
</dbReference>
<evidence type="ECO:0000256" key="1">
    <source>
        <dbReference type="ARBA" id="ARBA00022614"/>
    </source>
</evidence>
<evidence type="ECO:0000259" key="4">
    <source>
        <dbReference type="Pfam" id="PF00024"/>
    </source>
</evidence>
<feature type="chain" id="PRO_5042211797" description="Apple domain-containing protein" evidence="3">
    <location>
        <begin position="31"/>
        <end position="400"/>
    </location>
</feature>
<evidence type="ECO:0000313" key="5">
    <source>
        <dbReference type="EMBL" id="KAK2169714.1"/>
    </source>
</evidence>
<dbReference type="SMART" id="SM00364">
    <property type="entry name" value="LRR_BAC"/>
    <property type="match status" value="5"/>
</dbReference>
<dbReference type="InterPro" id="IPR001611">
    <property type="entry name" value="Leu-rich_rpt"/>
</dbReference>
<accession>A0AAD9KDI4</accession>
<evidence type="ECO:0000313" key="6">
    <source>
        <dbReference type="Proteomes" id="UP001208570"/>
    </source>
</evidence>
<dbReference type="PANTHER" id="PTHR48051:SF1">
    <property type="entry name" value="RAS SUPPRESSOR PROTEIN 1"/>
    <property type="match status" value="1"/>
</dbReference>
<dbReference type="Gene3D" id="3.80.10.10">
    <property type="entry name" value="Ribonuclease Inhibitor"/>
    <property type="match status" value="3"/>
</dbReference>
<dbReference type="AlphaFoldDB" id="A0AAD9KDI4"/>
<name>A0AAD9KDI4_9ANNE</name>
<sequence>MTPTHPSKSCRRNVTTFVVLFCLTASVIWSQQIVIDDRSNQRLSNFPHNSDITVTDLKLDHNYIHLVDYLDPLPALSTIILDFNDLTTFPDFTNVSSTLLRLYLSNNKLTYIYQDYLEPLVALQVLSLDHNQLYQIPNVLCPSLRQLDLANNNFLCFPDLSRLGRRLTTLDISRNSIITEIPPPKLLALTELKKLVANGLNLEWFPDVRPISRTLEWLELRDNSIHRMSGNIIVELVKLTVLRIDYNNIQSLPNICMKRSSSLVSVSAMNNPIRCDHTARWMKIAEEDGLVSISLKCNYPPKLNGISWTDINMNNLTQPTGATRTSNFKGIDVTSFLSVPRFVRKETTVRNLLQCSVRCLEMPTCVMYNYISRTNRCRLAYPYDGDFIDFYNEPIWHVIF</sequence>
<keyword evidence="6" id="KW-1185">Reference proteome</keyword>
<feature type="signal peptide" evidence="3">
    <location>
        <begin position="1"/>
        <end position="30"/>
    </location>
</feature>
<dbReference type="InterPro" id="IPR050216">
    <property type="entry name" value="LRR_domain-containing"/>
</dbReference>
<comment type="caution">
    <text evidence="5">The sequence shown here is derived from an EMBL/GenBank/DDBJ whole genome shotgun (WGS) entry which is preliminary data.</text>
</comment>
<keyword evidence="1" id="KW-0433">Leucine-rich repeat</keyword>
<dbReference type="EMBL" id="JAODUP010000007">
    <property type="protein sequence ID" value="KAK2169714.1"/>
    <property type="molecule type" value="Genomic_DNA"/>
</dbReference>
<dbReference type="InterPro" id="IPR003609">
    <property type="entry name" value="Pan_app"/>
</dbReference>
<gene>
    <name evidence="5" type="ORF">LSH36_7g01019</name>
</gene>
<protein>
    <recommendedName>
        <fullName evidence="4">Apple domain-containing protein</fullName>
    </recommendedName>
</protein>
<keyword evidence="2" id="KW-0677">Repeat</keyword>
<feature type="domain" description="Apple" evidence="4">
    <location>
        <begin position="342"/>
        <end position="380"/>
    </location>
</feature>
<proteinExistence type="predicted"/>
<organism evidence="5 6">
    <name type="scientific">Paralvinella palmiformis</name>
    <dbReference type="NCBI Taxonomy" id="53620"/>
    <lineage>
        <taxon>Eukaryota</taxon>
        <taxon>Metazoa</taxon>
        <taxon>Spiralia</taxon>
        <taxon>Lophotrochozoa</taxon>
        <taxon>Annelida</taxon>
        <taxon>Polychaeta</taxon>
        <taxon>Sedentaria</taxon>
        <taxon>Canalipalpata</taxon>
        <taxon>Terebellida</taxon>
        <taxon>Terebelliformia</taxon>
        <taxon>Alvinellidae</taxon>
        <taxon>Paralvinella</taxon>
    </lineage>
</organism>
<dbReference type="GO" id="GO:0005737">
    <property type="term" value="C:cytoplasm"/>
    <property type="evidence" value="ECO:0007669"/>
    <property type="project" value="TreeGrafter"/>
</dbReference>
<dbReference type="SMART" id="SM00369">
    <property type="entry name" value="LRR_TYP"/>
    <property type="match status" value="3"/>
</dbReference>
<dbReference type="Pfam" id="PF00560">
    <property type="entry name" value="LRR_1"/>
    <property type="match status" value="1"/>
</dbReference>
<dbReference type="PROSITE" id="PS51450">
    <property type="entry name" value="LRR"/>
    <property type="match status" value="2"/>
</dbReference>
<dbReference type="Proteomes" id="UP001208570">
    <property type="component" value="Unassembled WGS sequence"/>
</dbReference>
<dbReference type="PANTHER" id="PTHR48051">
    <property type="match status" value="1"/>
</dbReference>
<dbReference type="InterPro" id="IPR032675">
    <property type="entry name" value="LRR_dom_sf"/>
</dbReference>
<dbReference type="SUPFAM" id="SSF52058">
    <property type="entry name" value="L domain-like"/>
    <property type="match status" value="1"/>
</dbReference>
<evidence type="ECO:0000256" key="3">
    <source>
        <dbReference type="SAM" id="SignalP"/>
    </source>
</evidence>
<evidence type="ECO:0000256" key="2">
    <source>
        <dbReference type="ARBA" id="ARBA00022737"/>
    </source>
</evidence>
<dbReference type="Pfam" id="PF13855">
    <property type="entry name" value="LRR_8"/>
    <property type="match status" value="1"/>
</dbReference>
<reference evidence="5" key="1">
    <citation type="journal article" date="2023" name="Mol. Biol. Evol.">
        <title>Third-Generation Sequencing Reveals the Adaptive Role of the Epigenome in Three Deep-Sea Polychaetes.</title>
        <authorList>
            <person name="Perez M."/>
            <person name="Aroh O."/>
            <person name="Sun Y."/>
            <person name="Lan Y."/>
            <person name="Juniper S.K."/>
            <person name="Young C.R."/>
            <person name="Angers B."/>
            <person name="Qian P.Y."/>
        </authorList>
    </citation>
    <scope>NUCLEOTIDE SEQUENCE</scope>
    <source>
        <strain evidence="5">P08H-3</strain>
    </source>
</reference>